<dbReference type="CDD" id="cd02440">
    <property type="entry name" value="AdoMet_MTases"/>
    <property type="match status" value="1"/>
</dbReference>
<dbReference type="Pfam" id="PF13649">
    <property type="entry name" value="Methyltransf_25"/>
    <property type="match status" value="1"/>
</dbReference>
<organism evidence="3 4">
    <name type="scientific">Clostridium innocuum</name>
    <dbReference type="NCBI Taxonomy" id="1522"/>
    <lineage>
        <taxon>Bacteria</taxon>
        <taxon>Bacillati</taxon>
        <taxon>Bacillota</taxon>
        <taxon>Clostridia</taxon>
        <taxon>Eubacteriales</taxon>
        <taxon>Clostridiaceae</taxon>
        <taxon>Clostridium</taxon>
    </lineage>
</organism>
<dbReference type="InterPro" id="IPR029063">
    <property type="entry name" value="SAM-dependent_MTases_sf"/>
</dbReference>
<dbReference type="Proteomes" id="UP000030008">
    <property type="component" value="Unassembled WGS sequence"/>
</dbReference>
<gene>
    <name evidence="3" type="ORF">CIAN88_18230</name>
</gene>
<evidence type="ECO:0000313" key="4">
    <source>
        <dbReference type="Proteomes" id="UP000030008"/>
    </source>
</evidence>
<comment type="caution">
    <text evidence="3">The sequence shown here is derived from an EMBL/GenBank/DDBJ whole genome shotgun (WGS) entry which is preliminary data.</text>
</comment>
<name>A0A099I4T5_CLOIN</name>
<dbReference type="InterPro" id="IPR041698">
    <property type="entry name" value="Methyltransf_25"/>
</dbReference>
<dbReference type="PANTHER" id="PTHR43861">
    <property type="entry name" value="TRANS-ACONITATE 2-METHYLTRANSFERASE-RELATED"/>
    <property type="match status" value="1"/>
</dbReference>
<dbReference type="AlphaFoldDB" id="A0A099I4T5"/>
<dbReference type="GO" id="GO:0032259">
    <property type="term" value="P:methylation"/>
    <property type="evidence" value="ECO:0007669"/>
    <property type="project" value="UniProtKB-KW"/>
</dbReference>
<dbReference type="EMBL" id="JQIF01000095">
    <property type="protein sequence ID" value="KGJ51863.1"/>
    <property type="molecule type" value="Genomic_DNA"/>
</dbReference>
<dbReference type="Gene3D" id="2.20.25.110">
    <property type="entry name" value="S-adenosyl-L-methionine-dependent methyltransferases"/>
    <property type="match status" value="1"/>
</dbReference>
<dbReference type="Gene3D" id="3.40.50.150">
    <property type="entry name" value="Vaccinia Virus protein VP39"/>
    <property type="match status" value="1"/>
</dbReference>
<dbReference type="GO" id="GO:0008168">
    <property type="term" value="F:methyltransferase activity"/>
    <property type="evidence" value="ECO:0007669"/>
    <property type="project" value="UniProtKB-KW"/>
</dbReference>
<keyword evidence="1 3" id="KW-0808">Transferase</keyword>
<accession>A0A099I4T5</accession>
<sequence length="288" mass="33198">MKKLFTMAMQKPALYETSKDNIWSDPHTVKRMLKAHLDTTEDSATRRIEIVEKAIDWISRQFPAERYPTLLDLGCGPGVYTERFCKKGYAVTGVDFSEHSITYAMHSARQQQLSIHYLCADYTQLHMNSRFHIITLIYCDFGVLSAVDRKKLLASVYSWLQPEGVLLFDVFLPSRYDGVPESKTWEITEDGFWADERCLTLHDVFRYEEDNTVLNRYIAITEDDIRQFHVWEHTFTKAELQEALQEAGFTSIAFFRDMNGNPCGDYDQTMCIAACKSRTNATDIGSDG</sequence>
<feature type="domain" description="Methyltransferase" evidence="2">
    <location>
        <begin position="71"/>
        <end position="164"/>
    </location>
</feature>
<dbReference type="RefSeq" id="WP_044907240.1">
    <property type="nucleotide sequence ID" value="NZ_JQIF01000095.1"/>
</dbReference>
<proteinExistence type="predicted"/>
<evidence type="ECO:0000313" key="3">
    <source>
        <dbReference type="EMBL" id="KGJ51863.1"/>
    </source>
</evidence>
<protein>
    <submittedName>
        <fullName evidence="3">Methyltransferase</fullName>
    </submittedName>
</protein>
<evidence type="ECO:0000259" key="2">
    <source>
        <dbReference type="Pfam" id="PF13649"/>
    </source>
</evidence>
<reference evidence="3 4" key="1">
    <citation type="submission" date="2014-08" db="EMBL/GenBank/DDBJ databases">
        <title>Clostridium innocuum, an unnegligible vancomycin-resistant pathogen causing extra-intestinal infections.</title>
        <authorList>
            <person name="Feng Y."/>
            <person name="Chiu C.-H."/>
        </authorList>
    </citation>
    <scope>NUCLEOTIDE SEQUENCE [LARGE SCALE GENOMIC DNA]</scope>
    <source>
        <strain evidence="3 4">AN88</strain>
    </source>
</reference>
<keyword evidence="3" id="KW-0489">Methyltransferase</keyword>
<dbReference type="SUPFAM" id="SSF53335">
    <property type="entry name" value="S-adenosyl-L-methionine-dependent methyltransferases"/>
    <property type="match status" value="1"/>
</dbReference>
<evidence type="ECO:0000256" key="1">
    <source>
        <dbReference type="ARBA" id="ARBA00022679"/>
    </source>
</evidence>